<accession>A0A0M1P413</accession>
<protein>
    <submittedName>
        <fullName evidence="1">Uncharacterized protein</fullName>
    </submittedName>
</protein>
<gene>
    <name evidence="1" type="ORF">AM231_08675</name>
</gene>
<organism evidence="1 2">
    <name type="scientific">Paenibacillus solani</name>
    <dbReference type="NCBI Taxonomy" id="1705565"/>
    <lineage>
        <taxon>Bacteria</taxon>
        <taxon>Bacillati</taxon>
        <taxon>Bacillota</taxon>
        <taxon>Bacilli</taxon>
        <taxon>Bacillales</taxon>
        <taxon>Paenibacillaceae</taxon>
        <taxon>Paenibacillus</taxon>
    </lineage>
</organism>
<dbReference type="EMBL" id="LIUT01000001">
    <property type="protein sequence ID" value="KOR89223.1"/>
    <property type="molecule type" value="Genomic_DNA"/>
</dbReference>
<dbReference type="PATRIC" id="fig|1705565.3.peg.3685"/>
<dbReference type="Proteomes" id="UP000036932">
    <property type="component" value="Unassembled WGS sequence"/>
</dbReference>
<keyword evidence="2" id="KW-1185">Reference proteome</keyword>
<evidence type="ECO:0000313" key="1">
    <source>
        <dbReference type="EMBL" id="KOR89223.1"/>
    </source>
</evidence>
<dbReference type="AlphaFoldDB" id="A0A0M1P413"/>
<name>A0A0M1P413_9BACL</name>
<comment type="caution">
    <text evidence="1">The sequence shown here is derived from an EMBL/GenBank/DDBJ whole genome shotgun (WGS) entry which is preliminary data.</text>
</comment>
<sequence>MLHSYRVTKYDPKCRDDRGRYTKDDWTSMTDICKVFNGVQLTKKEYLKIENLYIEAITSFMQYLKIPCLELKMLSKWQDKIDIKNYPEINPGELLRFYSHVREGMIIPLSEVVNIAKLALRDELGCKLISQSGLQVHFGYDFYMYIISSYKCEDVVDNIKASGLFVESLESPYMDDDI</sequence>
<evidence type="ECO:0000313" key="2">
    <source>
        <dbReference type="Proteomes" id="UP000036932"/>
    </source>
</evidence>
<reference evidence="2" key="1">
    <citation type="submission" date="2015-08" db="EMBL/GenBank/DDBJ databases">
        <title>Genome sequencing project for genomic taxonomy and phylogenomics of Bacillus-like bacteria.</title>
        <authorList>
            <person name="Liu B."/>
            <person name="Wang J."/>
            <person name="Zhu Y."/>
            <person name="Liu G."/>
            <person name="Chen Q."/>
            <person name="Chen Z."/>
            <person name="Lan J."/>
            <person name="Che J."/>
            <person name="Ge C."/>
            <person name="Shi H."/>
            <person name="Pan Z."/>
            <person name="Liu X."/>
        </authorList>
    </citation>
    <scope>NUCLEOTIDE SEQUENCE [LARGE SCALE GENOMIC DNA]</scope>
    <source>
        <strain evidence="2">FJAT-22460</strain>
    </source>
</reference>
<proteinExistence type="predicted"/>